<accession>A0A2N7S3Z8</accession>
<dbReference type="OMA" id="KNFQSAM"/>
<keyword evidence="6 7" id="KW-0482">Metalloprotease</keyword>
<evidence type="ECO:0000256" key="7">
    <source>
        <dbReference type="RuleBase" id="RU003435"/>
    </source>
</evidence>
<comment type="similarity">
    <text evidence="1 7">Belongs to the peptidase M3 family.</text>
</comment>
<dbReference type="GO" id="GO:0046872">
    <property type="term" value="F:metal ion binding"/>
    <property type="evidence" value="ECO:0007669"/>
    <property type="project" value="UniProtKB-UniRule"/>
</dbReference>
<dbReference type="GO" id="GO:0006508">
    <property type="term" value="P:proteolysis"/>
    <property type="evidence" value="ECO:0007669"/>
    <property type="project" value="UniProtKB-KW"/>
</dbReference>
<dbReference type="PANTHER" id="PTHR43660">
    <property type="entry name" value="DIPEPTIDYL CARBOXYPEPTIDASE"/>
    <property type="match status" value="1"/>
</dbReference>
<evidence type="ECO:0000259" key="9">
    <source>
        <dbReference type="Pfam" id="PF01432"/>
    </source>
</evidence>
<evidence type="ECO:0000256" key="4">
    <source>
        <dbReference type="ARBA" id="ARBA00022801"/>
    </source>
</evidence>
<dbReference type="InterPro" id="IPR001567">
    <property type="entry name" value="Pept_M3A_M3B_dom"/>
</dbReference>
<dbReference type="AlphaFoldDB" id="A0A2N7S3Z8"/>
<dbReference type="SUPFAM" id="SSF55486">
    <property type="entry name" value="Metalloproteases ('zincins'), catalytic domain"/>
    <property type="match status" value="1"/>
</dbReference>
<feature type="domain" description="Peptidase M3A/M3B catalytic" evidence="9">
    <location>
        <begin position="225"/>
        <end position="665"/>
    </location>
</feature>
<dbReference type="Gene3D" id="3.40.390.10">
    <property type="entry name" value="Collagenase (Catalytic Domain)"/>
    <property type="match status" value="1"/>
</dbReference>
<dbReference type="PANTHER" id="PTHR43660:SF1">
    <property type="entry name" value="DIPEPTIDYL CARBOXYPEPTIDASE"/>
    <property type="match status" value="1"/>
</dbReference>
<feature type="coiled-coil region" evidence="8">
    <location>
        <begin position="145"/>
        <end position="172"/>
    </location>
</feature>
<dbReference type="Pfam" id="PF01432">
    <property type="entry name" value="Peptidase_M3"/>
    <property type="match status" value="1"/>
</dbReference>
<keyword evidence="2 7" id="KW-0645">Protease</keyword>
<evidence type="ECO:0000256" key="3">
    <source>
        <dbReference type="ARBA" id="ARBA00022723"/>
    </source>
</evidence>
<keyword evidence="5 7" id="KW-0862">Zinc</keyword>
<proteinExistence type="inferred from homology"/>
<dbReference type="Gene3D" id="1.10.1370.10">
    <property type="entry name" value="Neurolysin, domain 3"/>
    <property type="match status" value="1"/>
</dbReference>
<evidence type="ECO:0000256" key="2">
    <source>
        <dbReference type="ARBA" id="ARBA00022670"/>
    </source>
</evidence>
<evidence type="ECO:0000256" key="5">
    <source>
        <dbReference type="ARBA" id="ARBA00022833"/>
    </source>
</evidence>
<dbReference type="GeneID" id="303185344"/>
<evidence type="ECO:0000256" key="8">
    <source>
        <dbReference type="SAM" id="Coils"/>
    </source>
</evidence>
<name>A0A2N7S3Z8_9MICC</name>
<reference evidence="10 11" key="1">
    <citation type="journal article" date="2017" name="Elife">
        <title>Extensive horizontal gene transfer in cheese-associated bacteria.</title>
        <authorList>
            <person name="Bonham K.S."/>
            <person name="Wolfe B.E."/>
            <person name="Dutton R.J."/>
        </authorList>
    </citation>
    <scope>NUCLEOTIDE SEQUENCE [LARGE SCALE GENOMIC DNA]</scope>
    <source>
        <strain evidence="10 11">JB182</strain>
    </source>
</reference>
<dbReference type="EMBL" id="PNQX01000001">
    <property type="protein sequence ID" value="PMQ20843.1"/>
    <property type="molecule type" value="Genomic_DNA"/>
</dbReference>
<dbReference type="InterPro" id="IPR034005">
    <property type="entry name" value="M3A_DCP"/>
</dbReference>
<dbReference type="InterPro" id="IPR024079">
    <property type="entry name" value="MetalloPept_cat_dom_sf"/>
</dbReference>
<keyword evidence="8" id="KW-0175">Coiled coil</keyword>
<dbReference type="InterPro" id="IPR045090">
    <property type="entry name" value="Pept_M3A_M3B"/>
</dbReference>
<sequence>MQNPLLTPSTRPYQWPAFDQLTAEHYLEAVQLGASEQLDELQRIIDDAQTPTFENTFLALESSGQTLRRALMTYFSVISAHGTDELRVVQSEISSIWSKQEDAIYLNQSLYSRLQALDLSGLEGEDARLADQTLKNFQLAGAGLADTDKEKLKKLNAKLAELSTQFANLVLENQNAHAVHFEDAQELAGLSSQAIDSAAQAAKQAGHASGYLLTLVSPSQQPVLESLDSSESRRKVFNASLSRGTENNPTIHVAAEMAQLRAERAALLGFANHAETVLAQATAPSTVAVAERLAELTKAATANARKEAAVLSRVAGAEINAWDWKYFSNKVLRVEYSVDSEALRDYFELDRVLIDGVFATATKLFGITFTERFDLPTYHDDVRVFEVFDADGTPLAIYTGDFLTRDTKKGGAWMTSLRDASSFLDERPIVTNTLNITPPAPGNPVLLSLDEANTLFHEFGHALHGMFSNGKYASLSGTSVPRDFVEFPSQVNEMWMLHEDVVSGYAVHHHSGETLDASLIEKIRAASLWGQGFATTEYLAASVLDWEWHTISAGTVIDDPLQFEQDALKRAGFDTAMIPPRYRTGYFQHIFANGYSAGYYSYIWSEVLDADTVQWFEENGGLMRENGNRFREELLSRGNTRDPLESYELFRGRTAWVEPLLRRRGLVNAE</sequence>
<dbReference type="InterPro" id="IPR024077">
    <property type="entry name" value="Neurolysin/TOP_dom2"/>
</dbReference>
<dbReference type="GO" id="GO:0004222">
    <property type="term" value="F:metalloendopeptidase activity"/>
    <property type="evidence" value="ECO:0007669"/>
    <property type="project" value="InterPro"/>
</dbReference>
<dbReference type="Proteomes" id="UP000235739">
    <property type="component" value="Unassembled WGS sequence"/>
</dbReference>
<dbReference type="FunFam" id="3.40.390.10:FF:000009">
    <property type="entry name" value="Oligopeptidase A"/>
    <property type="match status" value="1"/>
</dbReference>
<keyword evidence="3 7" id="KW-0479">Metal-binding</keyword>
<evidence type="ECO:0000256" key="1">
    <source>
        <dbReference type="ARBA" id="ARBA00006040"/>
    </source>
</evidence>
<evidence type="ECO:0000313" key="10">
    <source>
        <dbReference type="EMBL" id="PMQ20843.1"/>
    </source>
</evidence>
<evidence type="ECO:0000313" key="11">
    <source>
        <dbReference type="Proteomes" id="UP000235739"/>
    </source>
</evidence>
<protein>
    <submittedName>
        <fullName evidence="10">M3 family peptidase</fullName>
    </submittedName>
</protein>
<evidence type="ECO:0000256" key="6">
    <source>
        <dbReference type="ARBA" id="ARBA00023049"/>
    </source>
</evidence>
<dbReference type="RefSeq" id="WP_013349099.1">
    <property type="nucleotide sequence ID" value="NZ_JABUYH010000001.1"/>
</dbReference>
<dbReference type="GO" id="GO:0004180">
    <property type="term" value="F:carboxypeptidase activity"/>
    <property type="evidence" value="ECO:0007669"/>
    <property type="project" value="TreeGrafter"/>
</dbReference>
<dbReference type="GO" id="GO:0005829">
    <property type="term" value="C:cytosol"/>
    <property type="evidence" value="ECO:0007669"/>
    <property type="project" value="TreeGrafter"/>
</dbReference>
<keyword evidence="4 7" id="KW-0378">Hydrolase</keyword>
<gene>
    <name evidence="10" type="ORF">CIK84_04465</name>
</gene>
<comment type="cofactor">
    <cofactor evidence="7">
        <name>Zn(2+)</name>
        <dbReference type="ChEBI" id="CHEBI:29105"/>
    </cofactor>
    <text evidence="7">Binds 1 zinc ion.</text>
</comment>
<comment type="caution">
    <text evidence="10">The sequence shown here is derived from an EMBL/GenBank/DDBJ whole genome shotgun (WGS) entry which is preliminary data.</text>
</comment>
<dbReference type="CDD" id="cd06456">
    <property type="entry name" value="M3A_DCP"/>
    <property type="match status" value="1"/>
</dbReference>
<organism evidence="10 11">
    <name type="scientific">Glutamicibacter arilaitensis</name>
    <dbReference type="NCBI Taxonomy" id="256701"/>
    <lineage>
        <taxon>Bacteria</taxon>
        <taxon>Bacillati</taxon>
        <taxon>Actinomycetota</taxon>
        <taxon>Actinomycetes</taxon>
        <taxon>Micrococcales</taxon>
        <taxon>Micrococcaceae</taxon>
        <taxon>Glutamicibacter</taxon>
    </lineage>
</organism>